<evidence type="ECO:0000313" key="1">
    <source>
        <dbReference type="EMBL" id="SVE20316.1"/>
    </source>
</evidence>
<proteinExistence type="predicted"/>
<reference evidence="1" key="1">
    <citation type="submission" date="2018-05" db="EMBL/GenBank/DDBJ databases">
        <authorList>
            <person name="Lanie J.A."/>
            <person name="Ng W.-L."/>
            <person name="Kazmierczak K.M."/>
            <person name="Andrzejewski T.M."/>
            <person name="Davidsen T.M."/>
            <person name="Wayne K.J."/>
            <person name="Tettelin H."/>
            <person name="Glass J.I."/>
            <person name="Rusch D."/>
            <person name="Podicherti R."/>
            <person name="Tsui H.-C.T."/>
            <person name="Winkler M.E."/>
        </authorList>
    </citation>
    <scope>NUCLEOTIDE SEQUENCE</scope>
</reference>
<gene>
    <name evidence="1" type="ORF">METZ01_LOCUS473170</name>
</gene>
<organism evidence="1">
    <name type="scientific">marine metagenome</name>
    <dbReference type="NCBI Taxonomy" id="408172"/>
    <lineage>
        <taxon>unclassified sequences</taxon>
        <taxon>metagenomes</taxon>
        <taxon>ecological metagenomes</taxon>
    </lineage>
</organism>
<feature type="non-terminal residue" evidence="1">
    <location>
        <position position="98"/>
    </location>
</feature>
<accession>A0A383BJF5</accession>
<dbReference type="AlphaFoldDB" id="A0A383BJF5"/>
<dbReference type="EMBL" id="UINC01201121">
    <property type="protein sequence ID" value="SVE20316.1"/>
    <property type="molecule type" value="Genomic_DNA"/>
</dbReference>
<sequence>MEPKPGPGWTPEVIAAIGSAPTGSSWIDLPQGRGATQVTLARLRALLEQGVRGDRILVLLPQRDRRNLYESPPTDRPLAGARPQVHTYYSLTTRLVRL</sequence>
<protein>
    <submittedName>
        <fullName evidence="1">Uncharacterized protein</fullName>
    </submittedName>
</protein>
<name>A0A383BJF5_9ZZZZ</name>